<dbReference type="InterPro" id="IPR029058">
    <property type="entry name" value="AB_hydrolase_fold"/>
</dbReference>
<keyword evidence="3" id="KW-1185">Reference proteome</keyword>
<feature type="domain" description="AB hydrolase-1" evidence="1">
    <location>
        <begin position="116"/>
        <end position="213"/>
    </location>
</feature>
<sequence length="318" mass="35110">MYGSARSPMRSPQMLIRNDYLSPAPNGSHHGPCHQRHAWWAVRARPARAAQERRNGEGHMPVVHLEHSIIHYEEHGPTDAPVILTLAPGGLESQARFWRVRVSGEARSFPDPRPILARDFRVIAFDQRNAGGSVAPLDRPATWDDYADDHLGLLDRLGVTDFHLLGACIGGPFGFKLIERAPQRVRSFVVQATSGLDAHNRKVFDTSFWNWGEAVLARRPDVRRDTLRAQQMGMFGGDFIFSVTREQVARVSTPLLILQGHDAAHPAAISQEIHALARNATLVTEWDGPANAGTYASLLTEFFAAHSRQPAGAAAHAL</sequence>
<dbReference type="Gene3D" id="3.40.50.1820">
    <property type="entry name" value="alpha/beta hydrolase"/>
    <property type="match status" value="1"/>
</dbReference>
<dbReference type="PANTHER" id="PTHR43433:SF10">
    <property type="entry name" value="AB HYDROLASE-1 DOMAIN-CONTAINING PROTEIN"/>
    <property type="match status" value="1"/>
</dbReference>
<dbReference type="SUPFAM" id="SSF53474">
    <property type="entry name" value="alpha/beta-Hydrolases"/>
    <property type="match status" value="1"/>
</dbReference>
<name>A0A261TYI4_9BORD</name>
<dbReference type="InterPro" id="IPR000073">
    <property type="entry name" value="AB_hydrolase_1"/>
</dbReference>
<organism evidence="2 3">
    <name type="scientific">Bordetella genomosp. 5</name>
    <dbReference type="NCBI Taxonomy" id="1395608"/>
    <lineage>
        <taxon>Bacteria</taxon>
        <taxon>Pseudomonadati</taxon>
        <taxon>Pseudomonadota</taxon>
        <taxon>Betaproteobacteria</taxon>
        <taxon>Burkholderiales</taxon>
        <taxon>Alcaligenaceae</taxon>
        <taxon>Bordetella</taxon>
    </lineage>
</organism>
<reference evidence="2 3" key="1">
    <citation type="submission" date="2017-05" db="EMBL/GenBank/DDBJ databases">
        <title>Complete and WGS of Bordetella genogroups.</title>
        <authorList>
            <person name="Spilker T."/>
            <person name="LiPuma J."/>
        </authorList>
    </citation>
    <scope>NUCLEOTIDE SEQUENCE [LARGE SCALE GENOMIC DNA]</scope>
    <source>
        <strain evidence="2 3">AU10456</strain>
    </source>
</reference>
<dbReference type="EMBL" id="NEVP01000003">
    <property type="protein sequence ID" value="OZI54222.1"/>
    <property type="molecule type" value="Genomic_DNA"/>
</dbReference>
<dbReference type="AlphaFoldDB" id="A0A261TYI4"/>
<gene>
    <name evidence="2" type="ORF">CAL25_05425</name>
</gene>
<dbReference type="InterPro" id="IPR050471">
    <property type="entry name" value="AB_hydrolase"/>
</dbReference>
<evidence type="ECO:0000259" key="1">
    <source>
        <dbReference type="Pfam" id="PF00561"/>
    </source>
</evidence>
<dbReference type="Pfam" id="PF00561">
    <property type="entry name" value="Abhydrolase_1"/>
    <property type="match status" value="1"/>
</dbReference>
<dbReference type="Proteomes" id="UP000216913">
    <property type="component" value="Unassembled WGS sequence"/>
</dbReference>
<dbReference type="OrthoDB" id="9802676at2"/>
<evidence type="ECO:0000313" key="2">
    <source>
        <dbReference type="EMBL" id="OZI54222.1"/>
    </source>
</evidence>
<accession>A0A261TYI4</accession>
<proteinExistence type="predicted"/>
<comment type="caution">
    <text evidence="2">The sequence shown here is derived from an EMBL/GenBank/DDBJ whole genome shotgun (WGS) entry which is preliminary data.</text>
</comment>
<dbReference type="PANTHER" id="PTHR43433">
    <property type="entry name" value="HYDROLASE, ALPHA/BETA FOLD FAMILY PROTEIN"/>
    <property type="match status" value="1"/>
</dbReference>
<protein>
    <recommendedName>
        <fullName evidence="1">AB hydrolase-1 domain-containing protein</fullName>
    </recommendedName>
</protein>
<evidence type="ECO:0000313" key="3">
    <source>
        <dbReference type="Proteomes" id="UP000216913"/>
    </source>
</evidence>